<protein>
    <submittedName>
        <fullName evidence="2">Uncharacterized protein</fullName>
    </submittedName>
</protein>
<dbReference type="RefSeq" id="WP_266087544.1">
    <property type="nucleotide sequence ID" value="NZ_RKLV01000007.1"/>
</dbReference>
<feature type="region of interest" description="Disordered" evidence="1">
    <location>
        <begin position="108"/>
        <end position="132"/>
    </location>
</feature>
<evidence type="ECO:0000256" key="1">
    <source>
        <dbReference type="SAM" id="MobiDB-lite"/>
    </source>
</evidence>
<keyword evidence="3" id="KW-1185">Reference proteome</keyword>
<gene>
    <name evidence="2" type="ORF">EGH25_08350</name>
</gene>
<name>A0A9Q4C6V4_9EURY</name>
<sequence length="132" mass="14341">MESYTLRRADDETAQKVATVVVERFDIEAVRIRGLAEAVRASGDEDVVPDGATGYFEEEIDGEDVDSVVDALGSLTRVVIYADSPVFAWFEDGKVRFRGDEEVLDAVDEEGVSASVASETPESVVEEMTDDG</sequence>
<dbReference type="AlphaFoldDB" id="A0A9Q4C6V4"/>
<accession>A0A9Q4C6V4</accession>
<reference evidence="2" key="1">
    <citation type="submission" date="2022-09" db="EMBL/GenBank/DDBJ databases">
        <title>Haloadaptaus new haloarchaeum isolated from saline soil.</title>
        <authorList>
            <person name="Duran-Viseras A."/>
            <person name="Sanchez-Porro C."/>
            <person name="Ventosa A."/>
        </authorList>
    </citation>
    <scope>NUCLEOTIDE SEQUENCE</scope>
    <source>
        <strain evidence="2">F3-133</strain>
    </source>
</reference>
<proteinExistence type="predicted"/>
<dbReference type="Proteomes" id="UP001149411">
    <property type="component" value="Unassembled WGS sequence"/>
</dbReference>
<evidence type="ECO:0000313" key="3">
    <source>
        <dbReference type="Proteomes" id="UP001149411"/>
    </source>
</evidence>
<organism evidence="2 3">
    <name type="scientific">Halorutilus salinus</name>
    <dbReference type="NCBI Taxonomy" id="2487751"/>
    <lineage>
        <taxon>Archaea</taxon>
        <taxon>Methanobacteriati</taxon>
        <taxon>Methanobacteriota</taxon>
        <taxon>Stenosarchaea group</taxon>
        <taxon>Halobacteria</taxon>
        <taxon>Halorutilales</taxon>
        <taxon>Halorutilaceae</taxon>
        <taxon>Halorutilus</taxon>
    </lineage>
</organism>
<evidence type="ECO:0000313" key="2">
    <source>
        <dbReference type="EMBL" id="MCX2819361.1"/>
    </source>
</evidence>
<comment type="caution">
    <text evidence="2">The sequence shown here is derived from an EMBL/GenBank/DDBJ whole genome shotgun (WGS) entry which is preliminary data.</text>
</comment>
<dbReference type="EMBL" id="RKLV01000007">
    <property type="protein sequence ID" value="MCX2819361.1"/>
    <property type="molecule type" value="Genomic_DNA"/>
</dbReference>